<dbReference type="RefSeq" id="WP_062952384.1">
    <property type="nucleotide sequence ID" value="NZ_LPVY01000020.1"/>
</dbReference>
<dbReference type="Pfam" id="PF03068">
    <property type="entry name" value="PAD"/>
    <property type="match status" value="1"/>
</dbReference>
<sequence length="774" mass="84717">MAQFSLRLSAPDGNYPFDSVRVSLTNNNRQQVWSPTFTPLARTQNHNFVVSDGDWVLQISGAGFVPYRETGRATGDNIAKDITQAVAYFTLHTDRNRDGTVDVAAGSLNSITPQAITFGTNGVGAIIPVNCNRDGTTLPAGFADNQDKNVNGNNDRNRDIAHLQIKLVQVGATPPIPGNWKIRISLKNNIFGNAPANQHFRIFDGVANNSSEILGPETGFEKVIDASTLGQTNSYGMEAIRFAGHRFTGGDARIVLEVMQPEVTGPSVRTYWYGERIVAARWIGNHHLQTSTVLYVADAGNPSFRTALGAAALADGVTVNLADPANATPTGVPYLDINTWRDDPDSPLANGDDRWLRDTIVSGYTAWPGNNGTVEEKQVFMKTFRLRALQNWVYETLLSANVGITYPAAGSNDHLNDGNSGGNLGVTPPVKKTTNTGTTEYLYGRIYYGNNVYSRVNATSRAFFDAQNMQTAITLDTDWLSVGHVDEMLTFVPYAAGANAFKKWKLLIASPKAAYDLMVTNQGAHGAAKVMQRPTWNTGSSTFGYTNLRIGATSVACTINDLLGNGNAPLANPGGNVAYTYAQLRNWNLNGIEEVIERNVRLLKNAFDLVDTDIIRVPVIFYPCHQIREYRPTLINDLISWRVRGDDYGFNVLPGKNNGFRTGALTADMPNMFVGNNSLYVPKPFGPWIEAPGHDMTAATNEDKNGYDLFEQDLKTKLATAGVTHTCVFIDDWSEYHVAHGEIHCGTNELRTPYDGQTAFGAPRYTDWWTAVDA</sequence>
<name>A0A154L3D5_9PROT</name>
<dbReference type="InterPro" id="IPR004303">
    <property type="entry name" value="PAD"/>
</dbReference>
<evidence type="ECO:0000313" key="3">
    <source>
        <dbReference type="EMBL" id="KZB62891.1"/>
    </source>
</evidence>
<dbReference type="InterPro" id="IPR036556">
    <property type="entry name" value="PAD_central_sf"/>
</dbReference>
<dbReference type="SUPFAM" id="SSF55909">
    <property type="entry name" value="Pentein"/>
    <property type="match status" value="1"/>
</dbReference>
<accession>A0A154L3D5</accession>
<reference evidence="3 4" key="1">
    <citation type="submission" date="2015-12" db="EMBL/GenBank/DDBJ databases">
        <title>Genome sequence of Thalassospira lucentensis MCCC 1A02072.</title>
        <authorList>
            <person name="Lu L."/>
            <person name="Lai Q."/>
            <person name="Shao Z."/>
            <person name="Qian P."/>
        </authorList>
    </citation>
    <scope>NUCLEOTIDE SEQUENCE [LARGE SCALE GENOMIC DNA]</scope>
    <source>
        <strain evidence="3 4">MCCC 1A02072</strain>
    </source>
</reference>
<organism evidence="3 4">
    <name type="scientific">Thalassospira lucentensis</name>
    <dbReference type="NCBI Taxonomy" id="168935"/>
    <lineage>
        <taxon>Bacteria</taxon>
        <taxon>Pseudomonadati</taxon>
        <taxon>Pseudomonadota</taxon>
        <taxon>Alphaproteobacteria</taxon>
        <taxon>Rhodospirillales</taxon>
        <taxon>Thalassospiraceae</taxon>
        <taxon>Thalassospira</taxon>
    </lineage>
</organism>
<dbReference type="InterPro" id="IPR013530">
    <property type="entry name" value="PAD_C"/>
</dbReference>
<dbReference type="Gene3D" id="2.60.40.1700">
    <property type="entry name" value="Protein-arginine deiminase, central domain"/>
    <property type="match status" value="1"/>
</dbReference>
<proteinExistence type="predicted"/>
<dbReference type="InterPro" id="IPR013733">
    <property type="entry name" value="Prot_Arg_deaminase_cen_dom"/>
</dbReference>
<dbReference type="EMBL" id="LPVY01000020">
    <property type="protein sequence ID" value="KZB62891.1"/>
    <property type="molecule type" value="Genomic_DNA"/>
</dbReference>
<gene>
    <name evidence="3" type="ORF">AUP42_02220</name>
</gene>
<evidence type="ECO:0000313" key="4">
    <source>
        <dbReference type="Proteomes" id="UP000076335"/>
    </source>
</evidence>
<dbReference type="Proteomes" id="UP000076335">
    <property type="component" value="Unassembled WGS sequence"/>
</dbReference>
<feature type="domain" description="Protein-arginine deiminase C-terminal" evidence="1">
    <location>
        <begin position="350"/>
        <end position="755"/>
    </location>
</feature>
<dbReference type="SUPFAM" id="SSF110083">
    <property type="entry name" value="Peptidylarginine deiminase Pad4, middle domain"/>
    <property type="match status" value="1"/>
</dbReference>
<comment type="caution">
    <text evidence="3">The sequence shown here is derived from an EMBL/GenBank/DDBJ whole genome shotgun (WGS) entry which is preliminary data.</text>
</comment>
<dbReference type="PANTHER" id="PTHR10837:SF8">
    <property type="entry name" value="PROTEIN-ARGININE DEIMINASE"/>
    <property type="match status" value="1"/>
</dbReference>
<dbReference type="GO" id="GO:0004668">
    <property type="term" value="F:protein-arginine deiminase activity"/>
    <property type="evidence" value="ECO:0007669"/>
    <property type="project" value="InterPro"/>
</dbReference>
<dbReference type="AlphaFoldDB" id="A0A154L3D5"/>
<feature type="domain" description="Protein-arginine deiminase (PAD) central" evidence="2">
    <location>
        <begin position="90"/>
        <end position="249"/>
    </location>
</feature>
<dbReference type="Gene3D" id="3.75.10.10">
    <property type="entry name" value="L-arginine/glycine Amidinotransferase, Chain A"/>
    <property type="match status" value="1"/>
</dbReference>
<protein>
    <recommendedName>
        <fullName evidence="5">Protein-arginine deiminase C-terminal domain-containing protein</fullName>
    </recommendedName>
</protein>
<evidence type="ECO:0000259" key="2">
    <source>
        <dbReference type="Pfam" id="PF08527"/>
    </source>
</evidence>
<evidence type="ECO:0008006" key="5">
    <source>
        <dbReference type="Google" id="ProtNLM"/>
    </source>
</evidence>
<dbReference type="Pfam" id="PF08527">
    <property type="entry name" value="PAD_M"/>
    <property type="match status" value="1"/>
</dbReference>
<dbReference type="OrthoDB" id="249764at2"/>
<evidence type="ECO:0000259" key="1">
    <source>
        <dbReference type="Pfam" id="PF03068"/>
    </source>
</evidence>
<dbReference type="PANTHER" id="PTHR10837">
    <property type="entry name" value="PEPTIDYLARGININE DEIMINASE"/>
    <property type="match status" value="1"/>
</dbReference>
<dbReference type="GO" id="GO:0005737">
    <property type="term" value="C:cytoplasm"/>
    <property type="evidence" value="ECO:0007669"/>
    <property type="project" value="InterPro"/>
</dbReference>
<dbReference type="GO" id="GO:0005509">
    <property type="term" value="F:calcium ion binding"/>
    <property type="evidence" value="ECO:0007669"/>
    <property type="project" value="InterPro"/>
</dbReference>